<proteinExistence type="predicted"/>
<dbReference type="AlphaFoldDB" id="X0VJG0"/>
<sequence>IAHALDNDADEIDFTRATLIMKSFRQSTAANCINISGLDLRAVTIAG</sequence>
<gene>
    <name evidence="1" type="ORF">S01H1_37493</name>
</gene>
<protein>
    <submittedName>
        <fullName evidence="1">Uncharacterized protein</fullName>
    </submittedName>
</protein>
<comment type="caution">
    <text evidence="1">The sequence shown here is derived from an EMBL/GenBank/DDBJ whole genome shotgun (WGS) entry which is preliminary data.</text>
</comment>
<name>X0VJG0_9ZZZZ</name>
<accession>X0VJG0</accession>
<dbReference type="EMBL" id="BARS01023556">
    <property type="protein sequence ID" value="GAG12623.1"/>
    <property type="molecule type" value="Genomic_DNA"/>
</dbReference>
<reference evidence="1" key="1">
    <citation type="journal article" date="2014" name="Front. Microbiol.">
        <title>High frequency of phylogenetically diverse reductive dehalogenase-homologous genes in deep subseafloor sedimentary metagenomes.</title>
        <authorList>
            <person name="Kawai M."/>
            <person name="Futagami T."/>
            <person name="Toyoda A."/>
            <person name="Takaki Y."/>
            <person name="Nishi S."/>
            <person name="Hori S."/>
            <person name="Arai W."/>
            <person name="Tsubouchi T."/>
            <person name="Morono Y."/>
            <person name="Uchiyama I."/>
            <person name="Ito T."/>
            <person name="Fujiyama A."/>
            <person name="Inagaki F."/>
            <person name="Takami H."/>
        </authorList>
    </citation>
    <scope>NUCLEOTIDE SEQUENCE</scope>
    <source>
        <strain evidence="1">Expedition CK06-06</strain>
    </source>
</reference>
<organism evidence="1">
    <name type="scientific">marine sediment metagenome</name>
    <dbReference type="NCBI Taxonomy" id="412755"/>
    <lineage>
        <taxon>unclassified sequences</taxon>
        <taxon>metagenomes</taxon>
        <taxon>ecological metagenomes</taxon>
    </lineage>
</organism>
<evidence type="ECO:0000313" key="1">
    <source>
        <dbReference type="EMBL" id="GAG12623.1"/>
    </source>
</evidence>
<feature type="non-terminal residue" evidence="1">
    <location>
        <position position="1"/>
    </location>
</feature>